<accession>A0A9W9IBY8</accession>
<name>A0A9W9IBY8_9EURO</name>
<dbReference type="EMBL" id="JAPQKO010000003">
    <property type="protein sequence ID" value="KAJ5172072.1"/>
    <property type="molecule type" value="Genomic_DNA"/>
</dbReference>
<organism evidence="3 4">
    <name type="scientific">Penicillium capsulatum</name>
    <dbReference type="NCBI Taxonomy" id="69766"/>
    <lineage>
        <taxon>Eukaryota</taxon>
        <taxon>Fungi</taxon>
        <taxon>Dikarya</taxon>
        <taxon>Ascomycota</taxon>
        <taxon>Pezizomycotina</taxon>
        <taxon>Eurotiomycetes</taxon>
        <taxon>Eurotiomycetidae</taxon>
        <taxon>Eurotiales</taxon>
        <taxon>Aspergillaceae</taxon>
        <taxon>Penicillium</taxon>
    </lineage>
</organism>
<protein>
    <submittedName>
        <fullName evidence="3">Uncharacterized protein</fullName>
    </submittedName>
</protein>
<dbReference type="Proteomes" id="UP001146351">
    <property type="component" value="Unassembled WGS sequence"/>
</dbReference>
<evidence type="ECO:0000256" key="2">
    <source>
        <dbReference type="SAM" id="SignalP"/>
    </source>
</evidence>
<keyword evidence="2" id="KW-0732">Signal</keyword>
<feature type="compositionally biased region" description="Polar residues" evidence="1">
    <location>
        <begin position="149"/>
        <end position="167"/>
    </location>
</feature>
<sequence>MRLEFLTLAAALATTALALPGGGVPPTDSEEAKPNYVEGSSVTLVVKGAECHIKLNQISGCTGTFGPVAKADGDKCIEYEDHQNSDVKSAPISGNGCAEGEIDFHEKPSGDGGPIYHDNNVLGKDSTTDWSAATAFWNIGEKTGRATLGGNTDGSSSTYKNNKWVSS</sequence>
<reference evidence="3" key="2">
    <citation type="journal article" date="2023" name="IMA Fungus">
        <title>Comparative genomic study of the Penicillium genus elucidates a diverse pangenome and 15 lateral gene transfer events.</title>
        <authorList>
            <person name="Petersen C."/>
            <person name="Sorensen T."/>
            <person name="Nielsen M.R."/>
            <person name="Sondergaard T.E."/>
            <person name="Sorensen J.L."/>
            <person name="Fitzpatrick D.A."/>
            <person name="Frisvad J.C."/>
            <person name="Nielsen K.L."/>
        </authorList>
    </citation>
    <scope>NUCLEOTIDE SEQUENCE</scope>
    <source>
        <strain evidence="3">IBT 21917</strain>
    </source>
</reference>
<keyword evidence="4" id="KW-1185">Reference proteome</keyword>
<reference evidence="3" key="1">
    <citation type="submission" date="2022-11" db="EMBL/GenBank/DDBJ databases">
        <authorList>
            <person name="Petersen C."/>
        </authorList>
    </citation>
    <scope>NUCLEOTIDE SEQUENCE</scope>
    <source>
        <strain evidence="3">IBT 21917</strain>
    </source>
</reference>
<proteinExistence type="predicted"/>
<evidence type="ECO:0000313" key="3">
    <source>
        <dbReference type="EMBL" id="KAJ5172072.1"/>
    </source>
</evidence>
<dbReference type="AlphaFoldDB" id="A0A9W9IBY8"/>
<feature type="chain" id="PRO_5040824640" evidence="2">
    <location>
        <begin position="19"/>
        <end position="167"/>
    </location>
</feature>
<evidence type="ECO:0000256" key="1">
    <source>
        <dbReference type="SAM" id="MobiDB-lite"/>
    </source>
</evidence>
<evidence type="ECO:0000313" key="4">
    <source>
        <dbReference type="Proteomes" id="UP001146351"/>
    </source>
</evidence>
<feature type="region of interest" description="Disordered" evidence="1">
    <location>
        <begin position="144"/>
        <end position="167"/>
    </location>
</feature>
<gene>
    <name evidence="3" type="ORF">N7492_004665</name>
</gene>
<comment type="caution">
    <text evidence="3">The sequence shown here is derived from an EMBL/GenBank/DDBJ whole genome shotgun (WGS) entry which is preliminary data.</text>
</comment>
<feature type="signal peptide" evidence="2">
    <location>
        <begin position="1"/>
        <end position="18"/>
    </location>
</feature>